<accession>D8R2S5</accession>
<dbReference type="GO" id="GO:0003723">
    <property type="term" value="F:RNA binding"/>
    <property type="evidence" value="ECO:0007669"/>
    <property type="project" value="InterPro"/>
</dbReference>
<name>D8R2S5_SELML</name>
<dbReference type="InterPro" id="IPR011990">
    <property type="entry name" value="TPR-like_helical_dom_sf"/>
</dbReference>
<evidence type="ECO:0000313" key="4">
    <source>
        <dbReference type="Proteomes" id="UP000001514"/>
    </source>
</evidence>
<evidence type="ECO:0000256" key="1">
    <source>
        <dbReference type="ARBA" id="ARBA00022737"/>
    </source>
</evidence>
<keyword evidence="1" id="KW-0677">Repeat</keyword>
<keyword evidence="4" id="KW-1185">Reference proteome</keyword>
<dbReference type="Proteomes" id="UP000001514">
    <property type="component" value="Unassembled WGS sequence"/>
</dbReference>
<dbReference type="GO" id="GO:0009451">
    <property type="term" value="P:RNA modification"/>
    <property type="evidence" value="ECO:0007669"/>
    <property type="project" value="InterPro"/>
</dbReference>
<dbReference type="FunFam" id="1.25.40.10:FF:000158">
    <property type="entry name" value="pentatricopeptide repeat-containing protein At2g33680"/>
    <property type="match status" value="1"/>
</dbReference>
<dbReference type="EMBL" id="GL377570">
    <property type="protein sequence ID" value="EFJ33776.1"/>
    <property type="molecule type" value="Genomic_DNA"/>
</dbReference>
<dbReference type="GO" id="GO:0048731">
    <property type="term" value="P:system development"/>
    <property type="evidence" value="ECO:0007669"/>
    <property type="project" value="UniProtKB-ARBA"/>
</dbReference>
<dbReference type="Gene3D" id="1.25.40.10">
    <property type="entry name" value="Tetratricopeptide repeat domain"/>
    <property type="match status" value="2"/>
</dbReference>
<evidence type="ECO:0008006" key="5">
    <source>
        <dbReference type="Google" id="ProtNLM"/>
    </source>
</evidence>
<sequence length="307" mass="34248">MLRKCSALSQVKWVHRIVAEDGWEDDTFVANFLIQMYGRCGGAQEAAKVFEKLPRRNQFSWNIMLAAFAQNGHLQEAREIFDRSPHRNVVTWNAMMAAYAMAGRIREAEIVFKKMPQRDLISPNDSTLVSILDSAASSSDLNHARFVQGVVEECDEALSVDVKNAIIGMYKRCGSIENARRVFVRIENKDTVSWNSIIAAYADLGDCKEAIELFELMSLEGFEPSRATYLSVLGACSHAGLVKEGVEVFASMVEFGVVPTREHFSCMVDLFGRGGWVAEAHEVFSKGPLRPSVTAWRALCGAFVQQH</sequence>
<dbReference type="InterPro" id="IPR002885">
    <property type="entry name" value="PPR_rpt"/>
</dbReference>
<dbReference type="PANTHER" id="PTHR47926">
    <property type="entry name" value="PENTATRICOPEPTIDE REPEAT-CONTAINING PROTEIN"/>
    <property type="match status" value="1"/>
</dbReference>
<feature type="repeat" description="PPR" evidence="2">
    <location>
        <begin position="225"/>
        <end position="259"/>
    </location>
</feature>
<dbReference type="InterPro" id="IPR046960">
    <property type="entry name" value="PPR_At4g14850-like_plant"/>
</dbReference>
<evidence type="ECO:0000256" key="2">
    <source>
        <dbReference type="PROSITE-ProRule" id="PRU00708"/>
    </source>
</evidence>
<dbReference type="KEGG" id="smo:SELMODRAFT_83698"/>
<dbReference type="AlphaFoldDB" id="D8R2S5"/>
<dbReference type="InParanoid" id="D8R2S5"/>
<dbReference type="Gramene" id="EFJ33776">
    <property type="protein sequence ID" value="EFJ33776"/>
    <property type="gene ID" value="SELMODRAFT_83698"/>
</dbReference>
<dbReference type="Pfam" id="PF01535">
    <property type="entry name" value="PPR"/>
    <property type="match status" value="4"/>
</dbReference>
<feature type="repeat" description="PPR" evidence="2">
    <location>
        <begin position="57"/>
        <end position="87"/>
    </location>
</feature>
<dbReference type="PROSITE" id="PS51375">
    <property type="entry name" value="PPR"/>
    <property type="match status" value="4"/>
</dbReference>
<dbReference type="HOGENOM" id="CLU_002706_0_0_1"/>
<reference evidence="3 4" key="1">
    <citation type="journal article" date="2011" name="Science">
        <title>The Selaginella genome identifies genetic changes associated with the evolution of vascular plants.</title>
        <authorList>
            <person name="Banks J.A."/>
            <person name="Nishiyama T."/>
            <person name="Hasebe M."/>
            <person name="Bowman J.L."/>
            <person name="Gribskov M."/>
            <person name="dePamphilis C."/>
            <person name="Albert V.A."/>
            <person name="Aono N."/>
            <person name="Aoyama T."/>
            <person name="Ambrose B.A."/>
            <person name="Ashton N.W."/>
            <person name="Axtell M.J."/>
            <person name="Barker E."/>
            <person name="Barker M.S."/>
            <person name="Bennetzen J.L."/>
            <person name="Bonawitz N.D."/>
            <person name="Chapple C."/>
            <person name="Cheng C."/>
            <person name="Correa L.G."/>
            <person name="Dacre M."/>
            <person name="DeBarry J."/>
            <person name="Dreyer I."/>
            <person name="Elias M."/>
            <person name="Engstrom E.M."/>
            <person name="Estelle M."/>
            <person name="Feng L."/>
            <person name="Finet C."/>
            <person name="Floyd S.K."/>
            <person name="Frommer W.B."/>
            <person name="Fujita T."/>
            <person name="Gramzow L."/>
            <person name="Gutensohn M."/>
            <person name="Harholt J."/>
            <person name="Hattori M."/>
            <person name="Heyl A."/>
            <person name="Hirai T."/>
            <person name="Hiwatashi Y."/>
            <person name="Ishikawa M."/>
            <person name="Iwata M."/>
            <person name="Karol K.G."/>
            <person name="Koehler B."/>
            <person name="Kolukisaoglu U."/>
            <person name="Kubo M."/>
            <person name="Kurata T."/>
            <person name="Lalonde S."/>
            <person name="Li K."/>
            <person name="Li Y."/>
            <person name="Litt A."/>
            <person name="Lyons E."/>
            <person name="Manning G."/>
            <person name="Maruyama T."/>
            <person name="Michael T.P."/>
            <person name="Mikami K."/>
            <person name="Miyazaki S."/>
            <person name="Morinaga S."/>
            <person name="Murata T."/>
            <person name="Mueller-Roeber B."/>
            <person name="Nelson D.R."/>
            <person name="Obara M."/>
            <person name="Oguri Y."/>
            <person name="Olmstead R.G."/>
            <person name="Onodera N."/>
            <person name="Petersen B.L."/>
            <person name="Pils B."/>
            <person name="Prigge M."/>
            <person name="Rensing S.A."/>
            <person name="Riano-Pachon D.M."/>
            <person name="Roberts A.W."/>
            <person name="Sato Y."/>
            <person name="Scheller H.V."/>
            <person name="Schulz B."/>
            <person name="Schulz C."/>
            <person name="Shakirov E.V."/>
            <person name="Shibagaki N."/>
            <person name="Shinohara N."/>
            <person name="Shippen D.E."/>
            <person name="Soerensen I."/>
            <person name="Sotooka R."/>
            <person name="Sugimoto N."/>
            <person name="Sugita M."/>
            <person name="Sumikawa N."/>
            <person name="Tanurdzic M."/>
            <person name="Theissen G."/>
            <person name="Ulvskov P."/>
            <person name="Wakazuki S."/>
            <person name="Weng J.K."/>
            <person name="Willats W.W."/>
            <person name="Wipf D."/>
            <person name="Wolf P.G."/>
            <person name="Yang L."/>
            <person name="Zimmer A.D."/>
            <person name="Zhu Q."/>
            <person name="Mitros T."/>
            <person name="Hellsten U."/>
            <person name="Loque D."/>
            <person name="Otillar R."/>
            <person name="Salamov A."/>
            <person name="Schmutz J."/>
            <person name="Shapiro H."/>
            <person name="Lindquist E."/>
            <person name="Lucas S."/>
            <person name="Rokhsar D."/>
            <person name="Grigoriev I.V."/>
        </authorList>
    </citation>
    <scope>NUCLEOTIDE SEQUENCE [LARGE SCALE GENOMIC DNA]</scope>
</reference>
<evidence type="ECO:0000313" key="3">
    <source>
        <dbReference type="EMBL" id="EFJ33776.1"/>
    </source>
</evidence>
<gene>
    <name evidence="3" type="ORF">SELMODRAFT_83698</name>
</gene>
<dbReference type="eggNOG" id="KOG4197">
    <property type="taxonomic scope" value="Eukaryota"/>
</dbReference>
<proteinExistence type="predicted"/>
<dbReference type="Pfam" id="PF13041">
    <property type="entry name" value="PPR_2"/>
    <property type="match status" value="2"/>
</dbReference>
<protein>
    <recommendedName>
        <fullName evidence="5">Pentacotripeptide-repeat region of PRORP domain-containing protein</fullName>
    </recommendedName>
</protein>
<feature type="repeat" description="PPR" evidence="2">
    <location>
        <begin position="190"/>
        <end position="224"/>
    </location>
</feature>
<dbReference type="PANTHER" id="PTHR47926:SF533">
    <property type="entry name" value="DYW DOMAIN-CONTAINING PROTEIN"/>
    <property type="match status" value="1"/>
</dbReference>
<dbReference type="NCBIfam" id="TIGR00756">
    <property type="entry name" value="PPR"/>
    <property type="match status" value="4"/>
</dbReference>
<dbReference type="SUPFAM" id="SSF48452">
    <property type="entry name" value="TPR-like"/>
    <property type="match status" value="1"/>
</dbReference>
<dbReference type="FunFam" id="1.25.40.10:FF:000442">
    <property type="entry name" value="Pentatricopeptide repeat-containing protein At3g49710"/>
    <property type="match status" value="1"/>
</dbReference>
<organism evidence="4">
    <name type="scientific">Selaginella moellendorffii</name>
    <name type="common">Spikemoss</name>
    <dbReference type="NCBI Taxonomy" id="88036"/>
    <lineage>
        <taxon>Eukaryota</taxon>
        <taxon>Viridiplantae</taxon>
        <taxon>Streptophyta</taxon>
        <taxon>Embryophyta</taxon>
        <taxon>Tracheophyta</taxon>
        <taxon>Lycopodiopsida</taxon>
        <taxon>Selaginellales</taxon>
        <taxon>Selaginellaceae</taxon>
        <taxon>Selaginella</taxon>
    </lineage>
</organism>
<feature type="repeat" description="PPR" evidence="2">
    <location>
        <begin position="88"/>
        <end position="122"/>
    </location>
</feature>